<dbReference type="GO" id="GO:0005829">
    <property type="term" value="C:cytosol"/>
    <property type="evidence" value="ECO:0007669"/>
    <property type="project" value="TreeGrafter"/>
</dbReference>
<evidence type="ECO:0000256" key="2">
    <source>
        <dbReference type="ARBA" id="ARBA00022803"/>
    </source>
</evidence>
<feature type="repeat" description="TPR" evidence="4">
    <location>
        <begin position="180"/>
        <end position="213"/>
    </location>
</feature>
<reference evidence="5" key="2">
    <citation type="submission" date="2025-08" db="UniProtKB">
        <authorList>
            <consortium name="Ensembl"/>
        </authorList>
    </citation>
    <scope>IDENTIFICATION</scope>
</reference>
<dbReference type="InterPro" id="IPR013105">
    <property type="entry name" value="TPR_2"/>
</dbReference>
<evidence type="ECO:0000256" key="1">
    <source>
        <dbReference type="ARBA" id="ARBA00022737"/>
    </source>
</evidence>
<accession>A0A8C4RS77</accession>
<dbReference type="PANTHER" id="PTHR10271">
    <property type="entry name" value="INTERFERON-INDUCED PROTEIN WITH TETRATRICOPEPTIDE REPEATS"/>
    <property type="match status" value="1"/>
</dbReference>
<keyword evidence="2 4" id="KW-0802">TPR repeat</keyword>
<keyword evidence="1" id="KW-0677">Repeat</keyword>
<evidence type="ECO:0000256" key="3">
    <source>
        <dbReference type="ARBA" id="ARBA00038336"/>
    </source>
</evidence>
<sequence>MDSDEGAVIKHRLKQLECHFTWGLEDNIIDFQNVLEKLQEYIELKAEKCPGIGRCYNLLAYLQRDNENAINICKQAVDHTKKIYEHDFEKMVLVTYSNFAWIYYHLGELSKAQSFLSQIENICKNIPSASRYSAPISAVHGERGWCYLKFPMTYLDKAKACFEEALEQEPDNKEWNNGYAIALYRLEKNCTTTAEDSQALKQLRRALELSPEDAFVMVLLGLKFISLKQEGEGMELIEKALKLAPDDLYVIRYVAKAFRNVRLVDQSLKLLSEALEKAPTSVFLLHQLGLGYKYKAVMLQNESDPAQRAETDKVIQKGILYLETAAMLRPSFIFAQMDLALMYALSKNIDRADEIYQKVFKMKNITLENITTLHLYYGNFLFYHKKCKDLAIDQYKKALAASRTEEEKNRILNKLENIAKKQLSRGPQEGQSYALLGLVHQHRNKKASAVEYFEKALLLDPGNEEYLNALYKLQMSLD</sequence>
<dbReference type="SUPFAM" id="SSF48452">
    <property type="entry name" value="TPR-like"/>
    <property type="match status" value="1"/>
</dbReference>
<dbReference type="OrthoDB" id="10043504at2759"/>
<proteinExistence type="inferred from homology"/>
<keyword evidence="6" id="KW-1185">Reference proteome</keyword>
<dbReference type="AlphaFoldDB" id="A0A8C4RS77"/>
<dbReference type="Ensembl" id="ENSECRT00000004623.1">
    <property type="protein sequence ID" value="ENSECRP00000004545.1"/>
    <property type="gene ID" value="ENSECRG00000003094.1"/>
</dbReference>
<reference evidence="5" key="1">
    <citation type="submission" date="2021-06" db="EMBL/GenBank/DDBJ databases">
        <authorList>
            <consortium name="Wellcome Sanger Institute Data Sharing"/>
        </authorList>
    </citation>
    <scope>NUCLEOTIDE SEQUENCE [LARGE SCALE GENOMIC DNA]</scope>
</reference>
<organism evidence="5 6">
    <name type="scientific">Erpetoichthys calabaricus</name>
    <name type="common">Rope fish</name>
    <name type="synonym">Calamoichthys calabaricus</name>
    <dbReference type="NCBI Taxonomy" id="27687"/>
    <lineage>
        <taxon>Eukaryota</taxon>
        <taxon>Metazoa</taxon>
        <taxon>Chordata</taxon>
        <taxon>Craniata</taxon>
        <taxon>Vertebrata</taxon>
        <taxon>Euteleostomi</taxon>
        <taxon>Actinopterygii</taxon>
        <taxon>Polypteriformes</taxon>
        <taxon>Polypteridae</taxon>
        <taxon>Erpetoichthys</taxon>
    </lineage>
</organism>
<dbReference type="RefSeq" id="XP_028651283.1">
    <property type="nucleotide sequence ID" value="XM_028795450.2"/>
</dbReference>
<dbReference type="GO" id="GO:0051607">
    <property type="term" value="P:defense response to virus"/>
    <property type="evidence" value="ECO:0007669"/>
    <property type="project" value="TreeGrafter"/>
</dbReference>
<dbReference type="Gene3D" id="1.25.40.10">
    <property type="entry name" value="Tetratricopeptide repeat domain"/>
    <property type="match status" value="3"/>
</dbReference>
<gene>
    <name evidence="5" type="primary">LOC114646998</name>
</gene>
<name>A0A8C4RS77_ERPCA</name>
<dbReference type="InterPro" id="IPR019734">
    <property type="entry name" value="TPR_rpt"/>
</dbReference>
<feature type="repeat" description="TPR" evidence="4">
    <location>
        <begin position="430"/>
        <end position="463"/>
    </location>
</feature>
<dbReference type="PANTHER" id="PTHR10271:SF29">
    <property type="entry name" value="INTERFERON-INDUCED PROTEIN WITH TETRATRICOPEPTIDE REPEATS-RELATED"/>
    <property type="match status" value="1"/>
</dbReference>
<dbReference type="FunFam" id="1.25.40.10:FF:000032">
    <property type="entry name" value="Interferon-induced protein with tetratricopeptide repeats 5"/>
    <property type="match status" value="1"/>
</dbReference>
<dbReference type="Pfam" id="PF13432">
    <property type="entry name" value="TPR_16"/>
    <property type="match status" value="1"/>
</dbReference>
<feature type="repeat" description="TPR" evidence="4">
    <location>
        <begin position="214"/>
        <end position="247"/>
    </location>
</feature>
<dbReference type="SMART" id="SM00028">
    <property type="entry name" value="TPR"/>
    <property type="match status" value="7"/>
</dbReference>
<evidence type="ECO:0000313" key="5">
    <source>
        <dbReference type="Ensembl" id="ENSECRP00000004545.1"/>
    </source>
</evidence>
<dbReference type="InterPro" id="IPR011990">
    <property type="entry name" value="TPR-like_helical_dom_sf"/>
</dbReference>
<evidence type="ECO:0000313" key="6">
    <source>
        <dbReference type="Proteomes" id="UP000694620"/>
    </source>
</evidence>
<dbReference type="GeneID" id="114646998"/>
<dbReference type="Proteomes" id="UP000694620">
    <property type="component" value="Chromosome 2"/>
</dbReference>
<protein>
    <submittedName>
        <fullName evidence="5">Interferon-induced protein with tetratricopeptide repeats 5-like</fullName>
    </submittedName>
</protein>
<reference evidence="5" key="3">
    <citation type="submission" date="2025-09" db="UniProtKB">
        <authorList>
            <consortium name="Ensembl"/>
        </authorList>
    </citation>
    <scope>IDENTIFICATION</scope>
</reference>
<dbReference type="PROSITE" id="PS50005">
    <property type="entry name" value="TPR"/>
    <property type="match status" value="3"/>
</dbReference>
<comment type="similarity">
    <text evidence="3">Belongs to the IFIT family.</text>
</comment>
<dbReference type="GeneTree" id="ENSGT00950000182946"/>
<evidence type="ECO:0000256" key="4">
    <source>
        <dbReference type="PROSITE-ProRule" id="PRU00339"/>
    </source>
</evidence>
<dbReference type="Pfam" id="PF07719">
    <property type="entry name" value="TPR_2"/>
    <property type="match status" value="1"/>
</dbReference>